<evidence type="ECO:0000313" key="1">
    <source>
        <dbReference type="EMBL" id="GCE24171.1"/>
    </source>
</evidence>
<dbReference type="EMBL" id="BIFS01000002">
    <property type="protein sequence ID" value="GCE24171.1"/>
    <property type="molecule type" value="Genomic_DNA"/>
</dbReference>
<protein>
    <submittedName>
        <fullName evidence="1">Uncharacterized protein</fullName>
    </submittedName>
</protein>
<comment type="caution">
    <text evidence="1">The sequence shown here is derived from an EMBL/GenBank/DDBJ whole genome shotgun (WGS) entry which is preliminary data.</text>
</comment>
<keyword evidence="2" id="KW-1185">Reference proteome</keyword>
<gene>
    <name evidence="1" type="ORF">KDK_79710</name>
</gene>
<dbReference type="AlphaFoldDB" id="A0A402AYH0"/>
<organism evidence="1 2">
    <name type="scientific">Dictyobacter kobayashii</name>
    <dbReference type="NCBI Taxonomy" id="2014872"/>
    <lineage>
        <taxon>Bacteria</taxon>
        <taxon>Bacillati</taxon>
        <taxon>Chloroflexota</taxon>
        <taxon>Ktedonobacteria</taxon>
        <taxon>Ktedonobacterales</taxon>
        <taxon>Dictyobacteraceae</taxon>
        <taxon>Dictyobacter</taxon>
    </lineage>
</organism>
<dbReference type="Proteomes" id="UP000287188">
    <property type="component" value="Unassembled WGS sequence"/>
</dbReference>
<name>A0A402AYH0_9CHLR</name>
<sequence>MEEDYLAASLAACPCHQLRAHESRAEAHILWVDTATRERAARMNTGLSRDSLLLCPGIKL</sequence>
<proteinExistence type="predicted"/>
<reference evidence="2" key="1">
    <citation type="submission" date="2018-12" db="EMBL/GenBank/DDBJ databases">
        <title>Tengunoibacter tsumagoiensis gen. nov., sp. nov., Dictyobacter kobayashii sp. nov., D. alpinus sp. nov., and D. joshuensis sp. nov. and description of Dictyobacteraceae fam. nov. within the order Ktedonobacterales isolated from Tengu-no-mugimeshi.</title>
        <authorList>
            <person name="Wang C.M."/>
            <person name="Zheng Y."/>
            <person name="Sakai Y."/>
            <person name="Toyoda A."/>
            <person name="Minakuchi Y."/>
            <person name="Abe K."/>
            <person name="Yokota A."/>
            <person name="Yabe S."/>
        </authorList>
    </citation>
    <scope>NUCLEOTIDE SEQUENCE [LARGE SCALE GENOMIC DNA]</scope>
    <source>
        <strain evidence="2">Uno11</strain>
    </source>
</reference>
<evidence type="ECO:0000313" key="2">
    <source>
        <dbReference type="Proteomes" id="UP000287188"/>
    </source>
</evidence>
<accession>A0A402AYH0</accession>